<dbReference type="AlphaFoldDB" id="A0A179V4Y0"/>
<feature type="region of interest" description="Disordered" evidence="1">
    <location>
        <begin position="225"/>
        <end position="248"/>
    </location>
</feature>
<dbReference type="OrthoDB" id="6133115at2759"/>
<dbReference type="Pfam" id="PF26082">
    <property type="entry name" value="zf-C2H2_AcuF"/>
    <property type="match status" value="1"/>
</dbReference>
<evidence type="ECO:0000313" key="3">
    <source>
        <dbReference type="EMBL" id="OAT14499.1"/>
    </source>
</evidence>
<proteinExistence type="predicted"/>
<feature type="domain" description="Oxidoreductase acuF-like C2H2 type zinc-finger" evidence="2">
    <location>
        <begin position="324"/>
        <end position="351"/>
    </location>
</feature>
<name>A0A179V4Y0_BLAGS</name>
<gene>
    <name evidence="3" type="ORF">BDBG_18058</name>
</gene>
<evidence type="ECO:0000256" key="1">
    <source>
        <dbReference type="SAM" id="MobiDB-lite"/>
    </source>
</evidence>
<dbReference type="EMBL" id="GG657497">
    <property type="protein sequence ID" value="OAT14499.1"/>
    <property type="molecule type" value="Genomic_DNA"/>
</dbReference>
<sequence length="668" mass="76378">MSTSVLEKCRYCIATLKTVVTTPAEPNHQNGRIRDQVNDQLERFSLWTGNIGALHRPDSPMSLETRLSEAGDVLSYVLNLLDDLSEVTGELLQIVAMEREQTVAPISNDDCDFSNDDVEQNKEEDLNEENELLKEINACITRLFRVSSLVHQANPTDRFAKALSRNRYRFNDQFDIAHVAAKFPKLATEEFTWLRRRLGRAITHRRHYLCYIQDHREQLDNPLSREELDRGPAPEPQGYTNKQLHDGKLPLDCSSRPSTFVTKASTLAPGRITPQMLTAEQESDSEEDTRSYTTISRSVDGGDLESSTLARIPKLEDLKIKGQEEFECPFCFRMKKFKNERVWRRHVFADLRPYVCTFPKCDAPYYGDINQWFQHEMQNHRVSYTCRICNSKTFYLKKRYLAHIQQHHPDFLEDGDEQVVLEISRKPLDQIPAQDCPCCSSWIDRLKEHTEGLGLPTSTPDNVLTVILMVFKRHLASHLEQLALFAIPIGSSAEGEVDSNVAIEVDTSNFTVEVDEQLDEEEPETAEDFKNNLNRTINNDGLGRFFPPGDTYVNEVAEKAAALRNDPNNRLNSPSQIQGLTTVALYKTILYCDDSQSMREEDRWRKQAELAKLITDIATRADPNNRGVYFHLMNTNLSNADNLDGNAILRTLDFDPDGWTPLGTNLRN</sequence>
<protein>
    <recommendedName>
        <fullName evidence="2">Oxidoreductase acuF-like C2H2 type zinc-finger domain-containing protein</fullName>
    </recommendedName>
</protein>
<dbReference type="Proteomes" id="UP000002038">
    <property type="component" value="Unassembled WGS sequence"/>
</dbReference>
<dbReference type="GeneID" id="42529545"/>
<accession>A0A179V4Y0</accession>
<evidence type="ECO:0000259" key="2">
    <source>
        <dbReference type="Pfam" id="PF26082"/>
    </source>
</evidence>
<organism evidence="3 4">
    <name type="scientific">Blastomyces gilchristii (strain SLH14081)</name>
    <name type="common">Blastomyces dermatitidis</name>
    <dbReference type="NCBI Taxonomy" id="559298"/>
    <lineage>
        <taxon>Eukaryota</taxon>
        <taxon>Fungi</taxon>
        <taxon>Dikarya</taxon>
        <taxon>Ascomycota</taxon>
        <taxon>Pezizomycotina</taxon>
        <taxon>Eurotiomycetes</taxon>
        <taxon>Eurotiomycetidae</taxon>
        <taxon>Onygenales</taxon>
        <taxon>Ajellomycetaceae</taxon>
        <taxon>Blastomyces</taxon>
    </lineage>
</organism>
<feature type="region of interest" description="Disordered" evidence="1">
    <location>
        <begin position="273"/>
        <end position="304"/>
    </location>
</feature>
<dbReference type="PANTHER" id="PTHR35391:SF7">
    <property type="entry name" value="C2H2-TYPE DOMAIN-CONTAINING PROTEIN"/>
    <property type="match status" value="1"/>
</dbReference>
<evidence type="ECO:0000313" key="4">
    <source>
        <dbReference type="Proteomes" id="UP000002038"/>
    </source>
</evidence>
<dbReference type="RefSeq" id="XP_031581481.1">
    <property type="nucleotide sequence ID" value="XM_031725647.1"/>
</dbReference>
<keyword evidence="4" id="KW-1185">Reference proteome</keyword>
<reference evidence="4" key="1">
    <citation type="journal article" date="2015" name="PLoS Genet.">
        <title>The dynamic genome and transcriptome of the human fungal pathogen Blastomyces and close relative Emmonsia.</title>
        <authorList>
            <person name="Munoz J.F."/>
            <person name="Gauthier G.M."/>
            <person name="Desjardins C.A."/>
            <person name="Gallo J.E."/>
            <person name="Holder J."/>
            <person name="Sullivan T.D."/>
            <person name="Marty A.J."/>
            <person name="Carmen J.C."/>
            <person name="Chen Z."/>
            <person name="Ding L."/>
            <person name="Gujja S."/>
            <person name="Magrini V."/>
            <person name="Misas E."/>
            <person name="Mitreva M."/>
            <person name="Priest M."/>
            <person name="Saif S."/>
            <person name="Whiston E.A."/>
            <person name="Young S."/>
            <person name="Zeng Q."/>
            <person name="Goldman W.E."/>
            <person name="Mardis E.R."/>
            <person name="Taylor J.W."/>
            <person name="McEwen J.G."/>
            <person name="Clay O.K."/>
            <person name="Klein B.S."/>
            <person name="Cuomo C.A."/>
        </authorList>
    </citation>
    <scope>NUCLEOTIDE SEQUENCE [LARGE SCALE GENOMIC DNA]</scope>
    <source>
        <strain evidence="4">SLH14081</strain>
    </source>
</reference>
<dbReference type="PANTHER" id="PTHR35391">
    <property type="entry name" value="C2H2-TYPE DOMAIN-CONTAINING PROTEIN-RELATED"/>
    <property type="match status" value="1"/>
</dbReference>
<dbReference type="VEuPathDB" id="FungiDB:BDBG_18058"/>
<dbReference type="KEGG" id="bgh:BDBG_18058"/>
<dbReference type="InterPro" id="IPR058925">
    <property type="entry name" value="zf-C2H2_AcuF"/>
</dbReference>